<reference evidence="10 11" key="1">
    <citation type="submission" date="2024-03" db="EMBL/GenBank/DDBJ databases">
        <title>The genome assembly and annotation of the cricket Gryllus longicercus Weissman &amp; Gray.</title>
        <authorList>
            <person name="Szrajer S."/>
            <person name="Gray D."/>
            <person name="Ylla G."/>
        </authorList>
    </citation>
    <scope>NUCLEOTIDE SEQUENCE [LARGE SCALE GENOMIC DNA]</scope>
    <source>
        <strain evidence="10">DAG 2021-001</strain>
        <tissue evidence="10">Whole body minus gut</tissue>
    </source>
</reference>
<dbReference type="GO" id="GO:0005524">
    <property type="term" value="F:ATP binding"/>
    <property type="evidence" value="ECO:0007669"/>
    <property type="project" value="UniProtKB-KW"/>
</dbReference>
<dbReference type="GO" id="GO:0016301">
    <property type="term" value="F:kinase activity"/>
    <property type="evidence" value="ECO:0007669"/>
    <property type="project" value="UniProtKB-UniRule"/>
</dbReference>
<accession>A0AAN9YWL9</accession>
<dbReference type="Gene3D" id="3.90.1200.10">
    <property type="match status" value="1"/>
</dbReference>
<organism evidence="10 11">
    <name type="scientific">Gryllus longicercus</name>
    <dbReference type="NCBI Taxonomy" id="2509291"/>
    <lineage>
        <taxon>Eukaryota</taxon>
        <taxon>Metazoa</taxon>
        <taxon>Ecdysozoa</taxon>
        <taxon>Arthropoda</taxon>
        <taxon>Hexapoda</taxon>
        <taxon>Insecta</taxon>
        <taxon>Pterygota</taxon>
        <taxon>Neoptera</taxon>
        <taxon>Polyneoptera</taxon>
        <taxon>Orthoptera</taxon>
        <taxon>Ensifera</taxon>
        <taxon>Gryllidea</taxon>
        <taxon>Grylloidea</taxon>
        <taxon>Gryllidae</taxon>
        <taxon>Gryllinae</taxon>
        <taxon>Gryllus</taxon>
    </lineage>
</organism>
<evidence type="ECO:0000256" key="2">
    <source>
        <dbReference type="ARBA" id="ARBA00011961"/>
    </source>
</evidence>
<dbReference type="FunFam" id="3.30.200.20:FF:000264">
    <property type="entry name" value="Protein-ribulosamine 3-kinase, chloroplastic"/>
    <property type="match status" value="1"/>
</dbReference>
<proteinExistence type="inferred from homology"/>
<keyword evidence="3 9" id="KW-0808">Transferase</keyword>
<comment type="caution">
    <text evidence="10">The sequence shown here is derived from an EMBL/GenBank/DDBJ whole genome shotgun (WGS) entry which is preliminary data.</text>
</comment>
<keyword evidence="6" id="KW-0067">ATP-binding</keyword>
<dbReference type="FunFam" id="3.90.1200.10:FF:000003">
    <property type="entry name" value="fructosamine-3-kinase isoform X1"/>
    <property type="match status" value="1"/>
</dbReference>
<dbReference type="EMBL" id="JAZDUA010000708">
    <property type="protein sequence ID" value="KAK7789788.1"/>
    <property type="molecule type" value="Genomic_DNA"/>
</dbReference>
<dbReference type="GO" id="GO:0005829">
    <property type="term" value="C:cytosol"/>
    <property type="evidence" value="ECO:0007669"/>
    <property type="project" value="UniProtKB-ARBA"/>
</dbReference>
<dbReference type="Pfam" id="PF03881">
    <property type="entry name" value="Fructosamin_kin"/>
    <property type="match status" value="1"/>
</dbReference>
<comment type="catalytic activity">
    <reaction evidence="8">
        <text>N(6)-(D-psicosyl)-L-lysyl-[protein] + ATP = N(6)-(3-O-phospho-D-psicosyl)-L-lysyl-[protein] + ADP + H(+)</text>
        <dbReference type="Rhea" id="RHEA:61392"/>
        <dbReference type="Rhea" id="RHEA-COMP:15796"/>
        <dbReference type="Rhea" id="RHEA-COMP:15797"/>
        <dbReference type="ChEBI" id="CHEBI:15378"/>
        <dbReference type="ChEBI" id="CHEBI:30616"/>
        <dbReference type="ChEBI" id="CHEBI:144621"/>
        <dbReference type="ChEBI" id="CHEBI:144622"/>
        <dbReference type="ChEBI" id="CHEBI:456216"/>
    </reaction>
    <physiologicalReaction direction="left-to-right" evidence="8">
        <dbReference type="Rhea" id="RHEA:61393"/>
    </physiologicalReaction>
</comment>
<dbReference type="SUPFAM" id="SSF56112">
    <property type="entry name" value="Protein kinase-like (PK-like)"/>
    <property type="match status" value="1"/>
</dbReference>
<evidence type="ECO:0000256" key="4">
    <source>
        <dbReference type="ARBA" id="ARBA00022741"/>
    </source>
</evidence>
<evidence type="ECO:0000256" key="6">
    <source>
        <dbReference type="ARBA" id="ARBA00022840"/>
    </source>
</evidence>
<gene>
    <name evidence="10" type="ORF">R5R35_012337</name>
</gene>
<dbReference type="PIRSF" id="PIRSF006221">
    <property type="entry name" value="Ketosamine-3-kinase"/>
    <property type="match status" value="1"/>
</dbReference>
<evidence type="ECO:0000256" key="8">
    <source>
        <dbReference type="ARBA" id="ARBA00050767"/>
    </source>
</evidence>
<dbReference type="InterPro" id="IPR016477">
    <property type="entry name" value="Fructo-/Ketosamine-3-kinase"/>
</dbReference>
<keyword evidence="11" id="KW-1185">Reference proteome</keyword>
<dbReference type="Gene3D" id="3.30.200.20">
    <property type="entry name" value="Phosphorylase Kinase, domain 1"/>
    <property type="match status" value="1"/>
</dbReference>
<comment type="catalytic activity">
    <reaction evidence="7">
        <text>N(6)-D-ribulosyl-L-lysyl-[protein] + ATP = N(6)-(3-O-phospho-D-ribulosyl)-L-lysyl-[protein] + ADP + H(+)</text>
        <dbReference type="Rhea" id="RHEA:48432"/>
        <dbReference type="Rhea" id="RHEA-COMP:12103"/>
        <dbReference type="Rhea" id="RHEA-COMP:12104"/>
        <dbReference type="ChEBI" id="CHEBI:15378"/>
        <dbReference type="ChEBI" id="CHEBI:30616"/>
        <dbReference type="ChEBI" id="CHEBI:90418"/>
        <dbReference type="ChEBI" id="CHEBI:90420"/>
        <dbReference type="ChEBI" id="CHEBI:456216"/>
        <dbReference type="EC" id="2.7.1.172"/>
    </reaction>
    <physiologicalReaction direction="left-to-right" evidence="7">
        <dbReference type="Rhea" id="RHEA:48433"/>
    </physiologicalReaction>
</comment>
<sequence length="324" mass="36527">MPESTAKTVNCARKCHLFPNMEAILKNALHTNTLVPTGYHGGGCINDGEGYKTDQGVVFVKSNNKSEARRMFEGEYAGLKAIKDTNTIQVPNPIVVVDNPKGGAALALQFVDIKGLSKYKQLGEQLAALHLHNIELVKHGNPGYVGKEEGPLPVEKFGFHTTTCCGYIPMENEWCDNWIDFFTRQRLDMQLRMIETEYGDREARELWVELQHKIPKFFEGIEITPSLLHGDLWSGNAGDANKIPIVFDPAAFYGHHEYDLAIMGMFGGFGRATLDAYHKAIPKANGFSDRHQLYQLFHYLNHWNHFGQGYRVESINIMKTLLKV</sequence>
<evidence type="ECO:0000313" key="10">
    <source>
        <dbReference type="EMBL" id="KAK7789788.1"/>
    </source>
</evidence>
<keyword evidence="5 9" id="KW-0418">Kinase</keyword>
<dbReference type="AlphaFoldDB" id="A0AAN9YWL9"/>
<evidence type="ECO:0000256" key="3">
    <source>
        <dbReference type="ARBA" id="ARBA00022679"/>
    </source>
</evidence>
<keyword evidence="4" id="KW-0547">Nucleotide-binding</keyword>
<dbReference type="GO" id="GO:0102193">
    <property type="term" value="F:protein-ribulosamine 3-kinase activity"/>
    <property type="evidence" value="ECO:0007669"/>
    <property type="project" value="UniProtKB-EC"/>
</dbReference>
<dbReference type="PANTHER" id="PTHR12149:SF8">
    <property type="entry name" value="PROTEIN-RIBULOSAMINE 3-KINASE"/>
    <property type="match status" value="1"/>
</dbReference>
<protein>
    <recommendedName>
        <fullName evidence="2">protein-ribulosamine 3-kinase</fullName>
        <ecNumber evidence="2">2.7.1.172</ecNumber>
    </recommendedName>
</protein>
<evidence type="ECO:0000256" key="7">
    <source>
        <dbReference type="ARBA" id="ARBA00048655"/>
    </source>
</evidence>
<dbReference type="Proteomes" id="UP001378592">
    <property type="component" value="Unassembled WGS sequence"/>
</dbReference>
<evidence type="ECO:0000256" key="5">
    <source>
        <dbReference type="ARBA" id="ARBA00022777"/>
    </source>
</evidence>
<evidence type="ECO:0000256" key="1">
    <source>
        <dbReference type="ARBA" id="ARBA00009460"/>
    </source>
</evidence>
<comment type="similarity">
    <text evidence="1 9">Belongs to the fructosamine kinase family.</text>
</comment>
<evidence type="ECO:0000313" key="11">
    <source>
        <dbReference type="Proteomes" id="UP001378592"/>
    </source>
</evidence>
<dbReference type="InterPro" id="IPR011009">
    <property type="entry name" value="Kinase-like_dom_sf"/>
</dbReference>
<evidence type="ECO:0000256" key="9">
    <source>
        <dbReference type="PIRNR" id="PIRNR006221"/>
    </source>
</evidence>
<dbReference type="EC" id="2.7.1.172" evidence="2"/>
<name>A0AAN9YWL9_9ORTH</name>
<dbReference type="PANTHER" id="PTHR12149">
    <property type="entry name" value="FRUCTOSAMINE 3 KINASE-RELATED PROTEIN"/>
    <property type="match status" value="1"/>
</dbReference>